<dbReference type="Proteomes" id="UP000201968">
    <property type="component" value="Segment"/>
</dbReference>
<reference evidence="2" key="1">
    <citation type="submission" date="2016-07" db="EMBL/GenBank/DDBJ databases">
        <authorList>
            <person name="Florea S."/>
            <person name="Webb J.S."/>
            <person name="Jaromczyk J."/>
            <person name="Schardl C.L."/>
        </authorList>
    </citation>
    <scope>NUCLEOTIDE SEQUENCE [LARGE SCALE GENOMIC DNA]</scope>
</reference>
<accession>A0A1C9EHX3</accession>
<sequence length="191" mass="20614">MSTTPDNSKAYVWQDGDAFRAPVGTALPAAPFVTPLVTGTSPGVTWDAFGGIQAGFERTPEQDVKKHRIFNYRNAAYAISRGPLENTTKFRAVDYSKASVLTVLNGGSIAEIGSTDHFEWNIGDGEEFAFFWALAAPSNASEDRIGFYTPKATLATPPPATFNGEELDGWDLEIVSLAPLKPISNFNPLVP</sequence>
<proteinExistence type="predicted"/>
<protein>
    <submittedName>
        <fullName evidence="1">Major tail protein</fullName>
    </submittedName>
</protein>
<gene>
    <name evidence="1" type="primary">18</name>
    <name evidence="1" type="ORF">SEA_NYCEIRAE_18</name>
</gene>
<dbReference type="RefSeq" id="YP_009277936.1">
    <property type="nucleotide sequence ID" value="NC_031004.1"/>
</dbReference>
<dbReference type="KEGG" id="vg:29078383"/>
<dbReference type="GeneID" id="29078383"/>
<evidence type="ECO:0000313" key="2">
    <source>
        <dbReference type="Proteomes" id="UP000201968"/>
    </source>
</evidence>
<evidence type="ECO:0000313" key="1">
    <source>
        <dbReference type="EMBL" id="AON97381.1"/>
    </source>
</evidence>
<name>A0A1C9EHX3_9CAUD</name>
<organism evidence="1 2">
    <name type="scientific">Gordonia phage Nyceirae</name>
    <dbReference type="NCBI Taxonomy" id="1887651"/>
    <lineage>
        <taxon>Viruses</taxon>
        <taxon>Duplodnaviria</taxon>
        <taxon>Heunggongvirae</taxon>
        <taxon>Uroviricota</taxon>
        <taxon>Caudoviricetes</taxon>
        <taxon>Nyceiraevirus</taxon>
        <taxon>Nyceiraevirus nyceirae</taxon>
    </lineage>
</organism>
<dbReference type="EMBL" id="KX557282">
    <property type="protein sequence ID" value="AON97381.1"/>
    <property type="molecule type" value="Genomic_DNA"/>
</dbReference>
<keyword evidence="2" id="KW-1185">Reference proteome</keyword>